<dbReference type="AlphaFoldDB" id="A0A8D5AIG3"/>
<dbReference type="Pfam" id="PF00668">
    <property type="entry name" value="Condensation"/>
    <property type="match status" value="1"/>
</dbReference>
<dbReference type="RefSeq" id="WP_221046919.1">
    <property type="nucleotide sequence ID" value="NZ_AP019782.1"/>
</dbReference>
<dbReference type="PANTHER" id="PTHR28037">
    <property type="entry name" value="ALCOHOL O-ACETYLTRANSFERASE 1-RELATED"/>
    <property type="match status" value="1"/>
</dbReference>
<accession>A0A8D5AIG3</accession>
<name>A0A8D5AIG3_9GAMM</name>
<gene>
    <name evidence="2" type="ORF">MoryE10_19270</name>
</gene>
<dbReference type="KEGG" id="moz:MoryE10_19270"/>
<evidence type="ECO:0000313" key="2">
    <source>
        <dbReference type="EMBL" id="BBL71321.1"/>
    </source>
</evidence>
<feature type="domain" description="Condensation" evidence="1">
    <location>
        <begin position="40"/>
        <end position="270"/>
    </location>
</feature>
<dbReference type="InterPro" id="IPR052058">
    <property type="entry name" value="Alcohol_O-acetyltransferase"/>
</dbReference>
<proteinExistence type="predicted"/>
<sequence>MEIDPAMAEPIIPDIFPTEPQDELVQAFCEIAAGGYLRLLFDYPQQLDAERLSLAMRRMLDAEPILGCRFEVENGKSRWRRRDDLDAIAHCRVISSVDPEADTHALLVERFDPQTSPNVNAVVIRRQNGTEDRLLLRISHVAADGTAALDFAMALTDMYNQLGKNPDYRLPPNEASRDSFLWLRNFRARDRWRLLWEDLKDLPKALGPKRGLASDAATYLSDAENLRPDYLTLRLDERRVAKIDRYAYDKGVTLNDICLAAFLRAFDEYCPEPLGAPLEVVMPTNLRRYAPLQRRPAIRNQAGSTHIRIGKDVGATFEDTLAKVCRETLRHKQRLLGTEGQMLTRWLAGVAYPRKKNLLQRQILRGLKNPAPPVLTQIGHTRGNRFACDGIAPTDLVVFGESSPSPIFLVTLVRLNDRIGIAACFDQRLGVQRVGSFLKRLDQNLPGYSAARHSPLEPEERQ</sequence>
<organism evidence="2 3">
    <name type="scientific">Methylogaea oryzae</name>
    <dbReference type="NCBI Taxonomy" id="1295382"/>
    <lineage>
        <taxon>Bacteria</taxon>
        <taxon>Pseudomonadati</taxon>
        <taxon>Pseudomonadota</taxon>
        <taxon>Gammaproteobacteria</taxon>
        <taxon>Methylococcales</taxon>
        <taxon>Methylococcaceae</taxon>
        <taxon>Methylogaea</taxon>
    </lineage>
</organism>
<dbReference type="EMBL" id="AP019782">
    <property type="protein sequence ID" value="BBL71321.1"/>
    <property type="molecule type" value="Genomic_DNA"/>
</dbReference>
<keyword evidence="3" id="KW-1185">Reference proteome</keyword>
<reference evidence="2" key="1">
    <citation type="submission" date="2019-06" db="EMBL/GenBank/DDBJ databases">
        <title>Complete genome sequence of Methylogaea oryzae strain JCM16910.</title>
        <authorList>
            <person name="Asakawa S."/>
        </authorList>
    </citation>
    <scope>NUCLEOTIDE SEQUENCE</scope>
    <source>
        <strain evidence="2">E10</strain>
    </source>
</reference>
<dbReference type="GO" id="GO:0003824">
    <property type="term" value="F:catalytic activity"/>
    <property type="evidence" value="ECO:0007669"/>
    <property type="project" value="InterPro"/>
</dbReference>
<evidence type="ECO:0000259" key="1">
    <source>
        <dbReference type="Pfam" id="PF00668"/>
    </source>
</evidence>
<evidence type="ECO:0000313" key="3">
    <source>
        <dbReference type="Proteomes" id="UP000824988"/>
    </source>
</evidence>
<dbReference type="PANTHER" id="PTHR28037:SF1">
    <property type="entry name" value="ALCOHOL O-ACETYLTRANSFERASE 1-RELATED"/>
    <property type="match status" value="1"/>
</dbReference>
<dbReference type="InterPro" id="IPR001242">
    <property type="entry name" value="Condensation_dom"/>
</dbReference>
<protein>
    <recommendedName>
        <fullName evidence="1">Condensation domain-containing protein</fullName>
    </recommendedName>
</protein>
<dbReference type="Proteomes" id="UP000824988">
    <property type="component" value="Chromosome"/>
</dbReference>